<dbReference type="AlphaFoldDB" id="A0AAW8TQR7"/>
<name>A0AAW8TQR7_9ENTE</name>
<accession>A0AAW8TQR7</accession>
<evidence type="ECO:0000313" key="2">
    <source>
        <dbReference type="Proteomes" id="UP001255696"/>
    </source>
</evidence>
<protein>
    <submittedName>
        <fullName evidence="1">Uncharacterized protein</fullName>
    </submittedName>
</protein>
<gene>
    <name evidence="1" type="ORF">P7H47_07805</name>
</gene>
<reference evidence="1" key="1">
    <citation type="submission" date="2023-03" db="EMBL/GenBank/DDBJ databases">
        <authorList>
            <person name="Shen W."/>
            <person name="Cai J."/>
        </authorList>
    </citation>
    <scope>NUCLEOTIDE SEQUENCE</scope>
    <source>
        <strain evidence="1">B245-2</strain>
    </source>
</reference>
<dbReference type="Proteomes" id="UP001255696">
    <property type="component" value="Unassembled WGS sequence"/>
</dbReference>
<comment type="caution">
    <text evidence="1">The sequence shown here is derived from an EMBL/GenBank/DDBJ whole genome shotgun (WGS) entry which is preliminary data.</text>
</comment>
<evidence type="ECO:0000313" key="1">
    <source>
        <dbReference type="EMBL" id="MDT2797144.1"/>
    </source>
</evidence>
<dbReference type="EMBL" id="JARQBI010000017">
    <property type="protein sequence ID" value="MDT2797144.1"/>
    <property type="molecule type" value="Genomic_DNA"/>
</dbReference>
<organism evidence="1 2">
    <name type="scientific">Enterococcus cecorum</name>
    <dbReference type="NCBI Taxonomy" id="44008"/>
    <lineage>
        <taxon>Bacteria</taxon>
        <taxon>Bacillati</taxon>
        <taxon>Bacillota</taxon>
        <taxon>Bacilli</taxon>
        <taxon>Lactobacillales</taxon>
        <taxon>Enterococcaceae</taxon>
        <taxon>Enterococcus</taxon>
    </lineage>
</organism>
<proteinExistence type="predicted"/>
<sequence>MTNKNNLQVKYSTKGVKNEMTPEQEWIDRNLQPPEEKVIDVEREPVDKSFISDEPIYKGQQVIVTEFGYKAFPDEVNALIGEQLEMYSKDELIDVLEAFSGDGIMIYLKARIIDYINIFKKQGRDKEIMEILRFEEGMAWE</sequence>